<dbReference type="GO" id="GO:0000932">
    <property type="term" value="C:P-body"/>
    <property type="evidence" value="ECO:0007669"/>
    <property type="project" value="UniProtKB-UniRule"/>
</dbReference>
<keyword evidence="8 10" id="KW-0804">Transcription</keyword>
<dbReference type="Pfam" id="PF04153">
    <property type="entry name" value="NOT2_3_5_C"/>
    <property type="match status" value="1"/>
</dbReference>
<dbReference type="InterPro" id="IPR040168">
    <property type="entry name" value="Not2/3/5"/>
</dbReference>
<keyword evidence="4 10" id="KW-0963">Cytoplasm</keyword>
<feature type="compositionally biased region" description="Low complexity" evidence="11">
    <location>
        <begin position="205"/>
        <end position="220"/>
    </location>
</feature>
<reference evidence="14" key="1">
    <citation type="submission" date="2022-04" db="EMBL/GenBank/DDBJ databases">
        <authorList>
            <person name="Xu L."/>
            <person name="Lv Z."/>
        </authorList>
    </citation>
    <scope>NUCLEOTIDE SEQUENCE</scope>
    <source>
        <strain evidence="14">LV_2022a</strain>
    </source>
</reference>
<feature type="region of interest" description="Disordered" evidence="11">
    <location>
        <begin position="177"/>
        <end position="261"/>
    </location>
</feature>
<evidence type="ECO:0000256" key="1">
    <source>
        <dbReference type="ARBA" id="ARBA00004123"/>
    </source>
</evidence>
<evidence type="ECO:0000259" key="12">
    <source>
        <dbReference type="Pfam" id="PF04065"/>
    </source>
</evidence>
<evidence type="ECO:0008006" key="16">
    <source>
        <dbReference type="Google" id="ProtNLM"/>
    </source>
</evidence>
<evidence type="ECO:0000256" key="4">
    <source>
        <dbReference type="ARBA" id="ARBA00022490"/>
    </source>
</evidence>
<dbReference type="PIRSF" id="PIRSF005290">
    <property type="entry name" value="NOT_su_3_5"/>
    <property type="match status" value="1"/>
</dbReference>
<dbReference type="Gene3D" id="2.30.30.1020">
    <property type="entry name" value="CCR4-NOT complex subunit 2/3/5, C-terminal domain"/>
    <property type="match status" value="1"/>
</dbReference>
<dbReference type="GO" id="GO:0006355">
    <property type="term" value="P:regulation of DNA-templated transcription"/>
    <property type="evidence" value="ECO:0007669"/>
    <property type="project" value="InterPro"/>
</dbReference>
<evidence type="ECO:0000256" key="10">
    <source>
        <dbReference type="PIRNR" id="PIRNR005290"/>
    </source>
</evidence>
<dbReference type="GO" id="GO:0005634">
    <property type="term" value="C:nucleus"/>
    <property type="evidence" value="ECO:0007669"/>
    <property type="project" value="UniProtKB-SubCell"/>
</dbReference>
<feature type="region of interest" description="Disordered" evidence="11">
    <location>
        <begin position="319"/>
        <end position="342"/>
    </location>
</feature>
<dbReference type="InterPro" id="IPR007282">
    <property type="entry name" value="NOT2/3/5_C"/>
</dbReference>
<evidence type="ECO:0000256" key="2">
    <source>
        <dbReference type="ARBA" id="ARBA00004496"/>
    </source>
</evidence>
<dbReference type="GO" id="GO:2000036">
    <property type="term" value="P:regulation of stem cell population maintenance"/>
    <property type="evidence" value="ECO:0007669"/>
    <property type="project" value="UniProtKB-ARBA"/>
</dbReference>
<keyword evidence="6" id="KW-0597">Phosphoprotein</keyword>
<feature type="compositionally biased region" description="Basic and acidic residues" evidence="11">
    <location>
        <begin position="221"/>
        <end position="231"/>
    </location>
</feature>
<keyword evidence="15" id="KW-1185">Reference proteome</keyword>
<evidence type="ECO:0000256" key="9">
    <source>
        <dbReference type="ARBA" id="ARBA00023242"/>
    </source>
</evidence>
<dbReference type="GO" id="GO:0030015">
    <property type="term" value="C:CCR4-NOT core complex"/>
    <property type="evidence" value="ECO:0007669"/>
    <property type="project" value="UniProtKB-UniRule"/>
</dbReference>
<evidence type="ECO:0000256" key="11">
    <source>
        <dbReference type="SAM" id="MobiDB-lite"/>
    </source>
</evidence>
<dbReference type="EMBL" id="JALJAT010000005">
    <property type="protein sequence ID" value="KAK4468994.1"/>
    <property type="molecule type" value="Genomic_DNA"/>
</dbReference>
<comment type="subcellular location">
    <subcellularLocation>
        <location evidence="2 10">Cytoplasm</location>
    </subcellularLocation>
    <subcellularLocation>
        <location evidence="1 10">Nucleus</location>
    </subcellularLocation>
</comment>
<dbReference type="PANTHER" id="PTHR23326">
    <property type="entry name" value="CCR4 NOT-RELATED"/>
    <property type="match status" value="1"/>
</dbReference>
<proteinExistence type="inferred from homology"/>
<dbReference type="InterPro" id="IPR012270">
    <property type="entry name" value="CCR4-NOT_su3/5"/>
</dbReference>
<dbReference type="Pfam" id="PF04065">
    <property type="entry name" value="Not3"/>
    <property type="match status" value="1"/>
</dbReference>
<evidence type="ECO:0000256" key="6">
    <source>
        <dbReference type="ARBA" id="ARBA00022553"/>
    </source>
</evidence>
<comment type="caution">
    <text evidence="14">The sequence shown here is derived from an EMBL/GenBank/DDBJ whole genome shotgun (WGS) entry which is preliminary data.</text>
</comment>
<feature type="domain" description="CCR4-Not complex component Not N-terminal" evidence="12">
    <location>
        <begin position="1"/>
        <end position="145"/>
    </location>
</feature>
<gene>
    <name evidence="14" type="ORF">MN116_000136</name>
</gene>
<evidence type="ECO:0000256" key="3">
    <source>
        <dbReference type="ARBA" id="ARBA00007682"/>
    </source>
</evidence>
<dbReference type="AlphaFoldDB" id="A0AAE1Z923"/>
<accession>A0AAE1Z923</accession>
<evidence type="ECO:0000256" key="8">
    <source>
        <dbReference type="ARBA" id="ARBA00023163"/>
    </source>
</evidence>
<feature type="compositionally biased region" description="Basic and acidic residues" evidence="11">
    <location>
        <begin position="319"/>
        <end position="335"/>
    </location>
</feature>
<evidence type="ECO:0000256" key="7">
    <source>
        <dbReference type="ARBA" id="ARBA00023015"/>
    </source>
</evidence>
<evidence type="ECO:0000313" key="14">
    <source>
        <dbReference type="EMBL" id="KAK4468994.1"/>
    </source>
</evidence>
<evidence type="ECO:0000259" key="13">
    <source>
        <dbReference type="Pfam" id="PF04153"/>
    </source>
</evidence>
<organism evidence="14 15">
    <name type="scientific">Schistosoma mekongi</name>
    <name type="common">Parasitic worm</name>
    <dbReference type="NCBI Taxonomy" id="38744"/>
    <lineage>
        <taxon>Eukaryota</taxon>
        <taxon>Metazoa</taxon>
        <taxon>Spiralia</taxon>
        <taxon>Lophotrochozoa</taxon>
        <taxon>Platyhelminthes</taxon>
        <taxon>Trematoda</taxon>
        <taxon>Digenea</taxon>
        <taxon>Strigeidida</taxon>
        <taxon>Schistosomatoidea</taxon>
        <taxon>Schistosomatidae</taxon>
        <taxon>Schistosoma</taxon>
    </lineage>
</organism>
<reference evidence="14" key="2">
    <citation type="journal article" date="2023" name="Infect Dis Poverty">
        <title>Chromosome-scale genome of the human blood fluke Schistosoma mekongi and its implications for public health.</title>
        <authorList>
            <person name="Zhou M."/>
            <person name="Xu L."/>
            <person name="Xu D."/>
            <person name="Chen W."/>
            <person name="Khan J."/>
            <person name="Hu Y."/>
            <person name="Huang H."/>
            <person name="Wei H."/>
            <person name="Zhang Y."/>
            <person name="Chusongsang P."/>
            <person name="Tanasarnprasert K."/>
            <person name="Hu X."/>
            <person name="Limpanont Y."/>
            <person name="Lv Z."/>
        </authorList>
    </citation>
    <scope>NUCLEOTIDE SEQUENCE</scope>
    <source>
        <strain evidence="14">LV_2022a</strain>
    </source>
</reference>
<comment type="similarity">
    <text evidence="3 10">Belongs to the CNOT2/3/5 family.</text>
</comment>
<feature type="compositionally biased region" description="Low complexity" evidence="11">
    <location>
        <begin position="238"/>
        <end position="250"/>
    </location>
</feature>
<evidence type="ECO:0000313" key="15">
    <source>
        <dbReference type="Proteomes" id="UP001292079"/>
    </source>
</evidence>
<dbReference type="InterPro" id="IPR038635">
    <property type="entry name" value="CCR4-NOT_su2/3/5_C_sf"/>
</dbReference>
<protein>
    <recommendedName>
        <fullName evidence="16">CCR4-NOT transcription complex subunit 3</fullName>
    </recommendedName>
</protein>
<evidence type="ECO:0000256" key="5">
    <source>
        <dbReference type="ARBA" id="ARBA00022491"/>
    </source>
</evidence>
<sequence length="730" mass="81072">MERFKVIEKETKTKAYSKEGLLSTEAKKDPLQKEKEELDEWLKQCISSLNTQTEKYEFEIESLSNNTKKKRIDKETASAIDEKRQRLEMCCFHVEKLEAIMRLLDNERLDCTKVRSIQESIEYVIDSGDNQSMFDFKNIYDDLCLDELGDSTIITPTSGTVTGNQENDLNGVITTGSTLVNQRGGSDDAGSSTSTQTSVSNHTDSSATHPGSSASSNASSSRERAKSDDKVSLLPHVSASSTSTPMKSSGGSPGKHKSTSLVNQTAPALMSQVVAGTPNKSSLKLNVNSHPVTNNIGTVTESTLTKPCNASDSQVIVEDTSRSQKNDTNQKHNDRSNVVTASPQIQSQIKNAPSDDVNSLSPISSISATNPTSMTPSLVFTAPHLKEDPSVINNRDELLTQSQPTCIPKSMDSSSPLSLRSKTSEVSKASVVTSVYNNAMISTSTDEISENVNHTPPSLYSAAMLAASQDKQLASLLACSQHPSLGRTGSNIVMDPSLATISLSNKFHSTSSVSSLPLPSTVVPTTNPQIQPSYLALDNQLSSIQTSLHSQQIKNQSSPVHAHMHPRDVAAPFRNRNLDKPKGAIPQELLLQLQALESGYRRLPHSCDTEKSRMIICKNSVNCPSYYPREPLIGTENEEYYMKLDAQTLFFIFYYFEGTKAQYYAAKALKRMSWRFHTKFMMWFQRHEEPKQITDEYESGSYIYYDFRTMRQRKKEEFMFHYSFLEDKDF</sequence>
<keyword evidence="5 10" id="KW-0678">Repressor</keyword>
<keyword evidence="9 10" id="KW-0539">Nucleus</keyword>
<dbReference type="InterPro" id="IPR007207">
    <property type="entry name" value="Not_N"/>
</dbReference>
<keyword evidence="7 10" id="KW-0805">Transcription regulation</keyword>
<feature type="compositionally biased region" description="Low complexity" evidence="11">
    <location>
        <begin position="188"/>
        <end position="198"/>
    </location>
</feature>
<name>A0AAE1Z923_SCHME</name>
<dbReference type="Proteomes" id="UP001292079">
    <property type="component" value="Unassembled WGS sequence"/>
</dbReference>
<feature type="domain" description="NOT2/NOT3/NOT5 C-terminal" evidence="13">
    <location>
        <begin position="603"/>
        <end position="725"/>
    </location>
</feature>